<keyword evidence="11" id="KW-1185">Reference proteome</keyword>
<evidence type="ECO:0000256" key="6">
    <source>
        <dbReference type="ARBA" id="ARBA00022840"/>
    </source>
</evidence>
<name>A0A8J3NU65_9ACTN</name>
<dbReference type="Gene3D" id="1.10.510.10">
    <property type="entry name" value="Transferase(Phosphotransferase) domain 1"/>
    <property type="match status" value="1"/>
</dbReference>
<dbReference type="GO" id="GO:0005524">
    <property type="term" value="F:ATP binding"/>
    <property type="evidence" value="ECO:0007669"/>
    <property type="project" value="UniProtKB-UniRule"/>
</dbReference>
<keyword evidence="3" id="KW-0808">Transferase</keyword>
<keyword evidence="6 7" id="KW-0067">ATP-binding</keyword>
<dbReference type="InterPro" id="IPR017441">
    <property type="entry name" value="Protein_kinase_ATP_BS"/>
</dbReference>
<keyword evidence="2" id="KW-0723">Serine/threonine-protein kinase</keyword>
<feature type="binding site" evidence="7">
    <location>
        <position position="50"/>
    </location>
    <ligand>
        <name>ATP</name>
        <dbReference type="ChEBI" id="CHEBI:30616"/>
    </ligand>
</feature>
<dbReference type="PROSITE" id="PS50011">
    <property type="entry name" value="PROTEIN_KINASE_DOM"/>
    <property type="match status" value="1"/>
</dbReference>
<dbReference type="InterPro" id="IPR011009">
    <property type="entry name" value="Kinase-like_dom_sf"/>
</dbReference>
<accession>A0A8J3NU65</accession>
<dbReference type="AlphaFoldDB" id="A0A8J3NU65"/>
<evidence type="ECO:0000259" key="9">
    <source>
        <dbReference type="PROSITE" id="PS50011"/>
    </source>
</evidence>
<evidence type="ECO:0000256" key="1">
    <source>
        <dbReference type="ARBA" id="ARBA00012513"/>
    </source>
</evidence>
<dbReference type="PROSITE" id="PS00107">
    <property type="entry name" value="PROTEIN_KINASE_ATP"/>
    <property type="match status" value="1"/>
</dbReference>
<evidence type="ECO:0000256" key="5">
    <source>
        <dbReference type="ARBA" id="ARBA00022777"/>
    </source>
</evidence>
<dbReference type="GO" id="GO:0004674">
    <property type="term" value="F:protein serine/threonine kinase activity"/>
    <property type="evidence" value="ECO:0007669"/>
    <property type="project" value="UniProtKB-KW"/>
</dbReference>
<dbReference type="PANTHER" id="PTHR43289:SF6">
    <property type="entry name" value="SERINE_THREONINE-PROTEIN KINASE NEKL-3"/>
    <property type="match status" value="1"/>
</dbReference>
<evidence type="ECO:0000256" key="8">
    <source>
        <dbReference type="SAM" id="MobiDB-lite"/>
    </source>
</evidence>
<dbReference type="Proteomes" id="UP000619293">
    <property type="component" value="Unassembled WGS sequence"/>
</dbReference>
<dbReference type="EC" id="2.7.11.1" evidence="1"/>
<dbReference type="PROSITE" id="PS00109">
    <property type="entry name" value="PROTEIN_KINASE_TYR"/>
    <property type="match status" value="1"/>
</dbReference>
<dbReference type="Gene3D" id="3.30.200.20">
    <property type="entry name" value="Phosphorylase Kinase, domain 1"/>
    <property type="match status" value="1"/>
</dbReference>
<sequence>MPFMTEYAYPLRAGDLMVERYRLIDRIGVGGMAVIWRARDETLDRLVALKVLDPRLYGDERLRELARREAWAVARLNHPDVAGVHDFVRTSTPDGQEIAVIVLQLVAGEPLADRIALGALPWREAVRIGVRIAAVLEVAHRRGVVHRDITPDNVMVHGEQVTVLDFGIAARVGEPDDDSTGASFGTPAYVAPERLDGMPAEPATDVYALGVVMYEMLTGRPPFRVRGWDDVAADHGPVVPPDVPELPRSVAAVVAAALRRDSATRPSAAEVARVLRAVPARSPRRLLPMAAVAAGVAVLGVLVWTLPTRESPRDPGQAVGTPPASTPGFGAQSASAAPSDTTSPTPALSPTANGSRPAPSTPAPAGQSPGPSPVPVLTVKQAQDAALRTIDAAARDGKVRTDVATDLRNTVNNLVQARPTGALLATQVQAAHEKIDQRVGEGDTLAWEVGEQLHHDIAALARALAA</sequence>
<feature type="domain" description="Protein kinase" evidence="9">
    <location>
        <begin position="21"/>
        <end position="278"/>
    </location>
</feature>
<dbReference type="InterPro" id="IPR008266">
    <property type="entry name" value="Tyr_kinase_AS"/>
</dbReference>
<keyword evidence="4 7" id="KW-0547">Nucleotide-binding</keyword>
<dbReference type="PANTHER" id="PTHR43289">
    <property type="entry name" value="MITOGEN-ACTIVATED PROTEIN KINASE KINASE KINASE 20-RELATED"/>
    <property type="match status" value="1"/>
</dbReference>
<dbReference type="Pfam" id="PF00069">
    <property type="entry name" value="Pkinase"/>
    <property type="match status" value="1"/>
</dbReference>
<dbReference type="EMBL" id="BONG01000027">
    <property type="protein sequence ID" value="GIF90920.1"/>
    <property type="molecule type" value="Genomic_DNA"/>
</dbReference>
<keyword evidence="5" id="KW-0418">Kinase</keyword>
<organism evidence="10 11">
    <name type="scientific">Catellatospora chokoriensis</name>
    <dbReference type="NCBI Taxonomy" id="310353"/>
    <lineage>
        <taxon>Bacteria</taxon>
        <taxon>Bacillati</taxon>
        <taxon>Actinomycetota</taxon>
        <taxon>Actinomycetes</taxon>
        <taxon>Micromonosporales</taxon>
        <taxon>Micromonosporaceae</taxon>
        <taxon>Catellatospora</taxon>
    </lineage>
</organism>
<proteinExistence type="predicted"/>
<evidence type="ECO:0000256" key="3">
    <source>
        <dbReference type="ARBA" id="ARBA00022679"/>
    </source>
</evidence>
<feature type="compositionally biased region" description="Low complexity" evidence="8">
    <location>
        <begin position="333"/>
        <end position="352"/>
    </location>
</feature>
<dbReference type="InterPro" id="IPR000719">
    <property type="entry name" value="Prot_kinase_dom"/>
</dbReference>
<dbReference type="CDD" id="cd14014">
    <property type="entry name" value="STKc_PknB_like"/>
    <property type="match status" value="1"/>
</dbReference>
<dbReference type="SUPFAM" id="SSF56112">
    <property type="entry name" value="Protein kinase-like (PK-like)"/>
    <property type="match status" value="1"/>
</dbReference>
<protein>
    <recommendedName>
        <fullName evidence="1">non-specific serine/threonine protein kinase</fullName>
        <ecNumber evidence="1">2.7.11.1</ecNumber>
    </recommendedName>
</protein>
<feature type="region of interest" description="Disordered" evidence="8">
    <location>
        <begin position="310"/>
        <end position="376"/>
    </location>
</feature>
<evidence type="ECO:0000256" key="4">
    <source>
        <dbReference type="ARBA" id="ARBA00022741"/>
    </source>
</evidence>
<evidence type="ECO:0000313" key="10">
    <source>
        <dbReference type="EMBL" id="GIF90920.1"/>
    </source>
</evidence>
<evidence type="ECO:0000313" key="11">
    <source>
        <dbReference type="Proteomes" id="UP000619293"/>
    </source>
</evidence>
<evidence type="ECO:0000256" key="7">
    <source>
        <dbReference type="PROSITE-ProRule" id="PRU10141"/>
    </source>
</evidence>
<reference evidence="10 11" key="1">
    <citation type="submission" date="2021-01" db="EMBL/GenBank/DDBJ databases">
        <title>Whole genome shotgun sequence of Catellatospora chokoriensis NBRC 107358.</title>
        <authorList>
            <person name="Komaki H."/>
            <person name="Tamura T."/>
        </authorList>
    </citation>
    <scope>NUCLEOTIDE SEQUENCE [LARGE SCALE GENOMIC DNA]</scope>
    <source>
        <strain evidence="10 11">NBRC 107358</strain>
    </source>
</reference>
<evidence type="ECO:0000256" key="2">
    <source>
        <dbReference type="ARBA" id="ARBA00022527"/>
    </source>
</evidence>
<gene>
    <name evidence="10" type="ORF">Cch02nite_43640</name>
</gene>
<comment type="caution">
    <text evidence="10">The sequence shown here is derived from an EMBL/GenBank/DDBJ whole genome shotgun (WGS) entry which is preliminary data.</text>
</comment>